<organism evidence="5 6">
    <name type="scientific">Adineta steineri</name>
    <dbReference type="NCBI Taxonomy" id="433720"/>
    <lineage>
        <taxon>Eukaryota</taxon>
        <taxon>Metazoa</taxon>
        <taxon>Spiralia</taxon>
        <taxon>Gnathifera</taxon>
        <taxon>Rotifera</taxon>
        <taxon>Eurotatoria</taxon>
        <taxon>Bdelloidea</taxon>
        <taxon>Adinetida</taxon>
        <taxon>Adinetidae</taxon>
        <taxon>Adineta</taxon>
    </lineage>
</organism>
<feature type="domain" description="N-acetyltransferase" evidence="4">
    <location>
        <begin position="74"/>
        <end position="225"/>
    </location>
</feature>
<keyword evidence="6" id="KW-1185">Reference proteome</keyword>
<keyword evidence="3" id="KW-0732">Signal</keyword>
<evidence type="ECO:0000256" key="3">
    <source>
        <dbReference type="SAM" id="SignalP"/>
    </source>
</evidence>
<name>A0A813Y064_9BILA</name>
<protein>
    <recommendedName>
        <fullName evidence="4">N-acetyltransferase domain-containing protein</fullName>
    </recommendedName>
</protein>
<dbReference type="Pfam" id="PF00583">
    <property type="entry name" value="Acetyltransf_1"/>
    <property type="match status" value="1"/>
</dbReference>
<feature type="chain" id="PRO_5032482355" description="N-acetyltransferase domain-containing protein" evidence="3">
    <location>
        <begin position="25"/>
        <end position="260"/>
    </location>
</feature>
<evidence type="ECO:0000313" key="6">
    <source>
        <dbReference type="Proteomes" id="UP000663832"/>
    </source>
</evidence>
<evidence type="ECO:0000313" key="5">
    <source>
        <dbReference type="EMBL" id="CAF0878546.1"/>
    </source>
</evidence>
<dbReference type="Gene3D" id="3.40.630.30">
    <property type="match status" value="1"/>
</dbReference>
<evidence type="ECO:0000259" key="4">
    <source>
        <dbReference type="PROSITE" id="PS51186"/>
    </source>
</evidence>
<dbReference type="Proteomes" id="UP000663832">
    <property type="component" value="Unassembled WGS sequence"/>
</dbReference>
<proteinExistence type="predicted"/>
<evidence type="ECO:0000256" key="1">
    <source>
        <dbReference type="ARBA" id="ARBA00022679"/>
    </source>
</evidence>
<dbReference type="AlphaFoldDB" id="A0A813Y064"/>
<reference evidence="5" key="1">
    <citation type="submission" date="2021-02" db="EMBL/GenBank/DDBJ databases">
        <authorList>
            <person name="Nowell W R."/>
        </authorList>
    </citation>
    <scope>NUCLEOTIDE SEQUENCE</scope>
</reference>
<comment type="caution">
    <text evidence="5">The sequence shown here is derived from an EMBL/GenBank/DDBJ whole genome shotgun (WGS) entry which is preliminary data.</text>
</comment>
<keyword evidence="2" id="KW-0012">Acyltransferase</keyword>
<dbReference type="GO" id="GO:0016747">
    <property type="term" value="F:acyltransferase activity, transferring groups other than amino-acyl groups"/>
    <property type="evidence" value="ECO:0007669"/>
    <property type="project" value="InterPro"/>
</dbReference>
<dbReference type="CDD" id="cd04301">
    <property type="entry name" value="NAT_SF"/>
    <property type="match status" value="1"/>
</dbReference>
<keyword evidence="1" id="KW-0808">Transferase</keyword>
<feature type="signal peptide" evidence="3">
    <location>
        <begin position="1"/>
        <end position="24"/>
    </location>
</feature>
<accession>A0A813Y064</accession>
<dbReference type="InterPro" id="IPR000182">
    <property type="entry name" value="GNAT_dom"/>
</dbReference>
<gene>
    <name evidence="5" type="ORF">QVE165_LOCUS8284</name>
</gene>
<dbReference type="SUPFAM" id="SSF55729">
    <property type="entry name" value="Acyl-CoA N-acyltransferases (Nat)"/>
    <property type="match status" value="1"/>
</dbReference>
<dbReference type="OrthoDB" id="47374at2759"/>
<evidence type="ECO:0000256" key="2">
    <source>
        <dbReference type="ARBA" id="ARBA00023315"/>
    </source>
</evidence>
<dbReference type="InterPro" id="IPR016181">
    <property type="entry name" value="Acyl_CoA_acyltransferase"/>
</dbReference>
<dbReference type="PROSITE" id="PS51186">
    <property type="entry name" value="GNAT"/>
    <property type="match status" value="1"/>
</dbReference>
<dbReference type="InterPro" id="IPR050680">
    <property type="entry name" value="YpeA/RimI_acetyltransf"/>
</dbReference>
<dbReference type="PANTHER" id="PTHR43420">
    <property type="entry name" value="ACETYLTRANSFERASE"/>
    <property type="match status" value="1"/>
</dbReference>
<dbReference type="EMBL" id="CAJNOM010000037">
    <property type="protein sequence ID" value="CAF0878546.1"/>
    <property type="molecule type" value="Genomic_DNA"/>
</dbReference>
<sequence>MILSLLVQFSILLLSTISISIEQAETILQNNDENKLIAKQSQSIEPSTNIQYVYMSDYENYRLYKLIPRAGSTTTQTAVANKWLDQYLKLSFETPDRSYPYVVQYCGSNMLAFFLRNTTVSIQNINALLMSRLEAYDNSQYVCYLSVLKEHRQHGLGTKLLNAFINDAIRTNNARVSLHVNTENKSALSLYLKCGMRCIDYISGYYFGDRTYPTQNAFTMTLQLKNVRNSTAVCQSTTAVNIPQQEDALYKQRCPQASTG</sequence>